<dbReference type="InterPro" id="IPR036291">
    <property type="entry name" value="NAD(P)-bd_dom_sf"/>
</dbReference>
<evidence type="ECO:0000313" key="5">
    <source>
        <dbReference type="EMBL" id="RKT79779.1"/>
    </source>
</evidence>
<keyword evidence="3" id="KW-0812">Transmembrane</keyword>
<name>A0A495Y271_9MICO</name>
<evidence type="ECO:0000256" key="2">
    <source>
        <dbReference type="SAM" id="MobiDB-lite"/>
    </source>
</evidence>
<feature type="transmembrane region" description="Helical" evidence="3">
    <location>
        <begin position="67"/>
        <end position="87"/>
    </location>
</feature>
<dbReference type="SUPFAM" id="SSF51735">
    <property type="entry name" value="NAD(P)-binding Rossmann-fold domains"/>
    <property type="match status" value="2"/>
</dbReference>
<feature type="domain" description="Polysaccharide biosynthesis protein CapD-like" evidence="4">
    <location>
        <begin position="286"/>
        <end position="560"/>
    </location>
</feature>
<dbReference type="RefSeq" id="WP_121034614.1">
    <property type="nucleotide sequence ID" value="NZ_RBXT01000001.1"/>
</dbReference>
<evidence type="ECO:0000259" key="4">
    <source>
        <dbReference type="Pfam" id="PF02719"/>
    </source>
</evidence>
<dbReference type="InterPro" id="IPR051203">
    <property type="entry name" value="Polysaccharide_Synthase-Rel"/>
</dbReference>
<dbReference type="PANTHER" id="PTHR43318">
    <property type="entry name" value="UDP-N-ACETYLGLUCOSAMINE 4,6-DEHYDRATASE"/>
    <property type="match status" value="1"/>
</dbReference>
<feature type="region of interest" description="Disordered" evidence="2">
    <location>
        <begin position="613"/>
        <end position="642"/>
    </location>
</feature>
<dbReference type="Gene3D" id="3.40.50.720">
    <property type="entry name" value="NAD(P)-binding Rossmann-like Domain"/>
    <property type="match status" value="2"/>
</dbReference>
<dbReference type="AlphaFoldDB" id="A0A495Y271"/>
<dbReference type="Pfam" id="PF13727">
    <property type="entry name" value="CoA_binding_3"/>
    <property type="match status" value="1"/>
</dbReference>
<keyword evidence="3" id="KW-1133">Transmembrane helix</keyword>
<dbReference type="OrthoDB" id="9803111at2"/>
<sequence length="642" mass="68192">MWAATDGAVWVAAIIGAVWLRLDFSVEPDMLRGAVLAAVAAVLLQTVVGYAIGPYAVGHTRGSFEEVVDLGVTVSVVGAGLLIWVMLTSPYAVPRGVPVMAGAVALLLMYALRFVWRTARTRPQRRRRIAAVAAGASDGVAATRRVVVFGAGEAGRRLLRSVAHDGSGTLVPVALLDDDRSKSRLRIEGVRVRGNRHSLTAVAQKHHADTLVIALPNADSSLLRDLAARADAAGLQVLSLPPMSQIVNGRPTAHDLRDLDVADLLGRRPVQLDSRVIAEQLAGRRVLVTGAGGSIGSELCRQIARFGPERLYMLDRDESGLQATQMSIAGHGLLDSDELVLADIRDERALTEVFERTRPDVVFHAAALKHLPLLEAHPLEAWKSNVVGTLNVLTAAAAVGVSTFVNISTDKAANPSCVLGYSKRVAERVTSHFAGTHPGTWVSVRFGNVLGSRGSVVHAFTAQIERGGPVTVTHPDVRRFFMLIPEACQLVLEAAAIGSDGDVMVLEMGEQVRILEVAETLIRMSGRTDVEIAFTGLRPGEKIAEELFSDHEAATLTDNALIRAVTVAPLDTDAVRRYAPTSHRSAHSRLRRQSGVDPTVPDALSLHPSLLPVGAGPAPSRPGLSLVRSGATAVPQGTGPVV</sequence>
<feature type="region of interest" description="Disordered" evidence="2">
    <location>
        <begin position="580"/>
        <end position="601"/>
    </location>
</feature>
<keyword evidence="3" id="KW-0472">Membrane</keyword>
<protein>
    <submittedName>
        <fullName evidence="5">FlaA1/EpsC-like NDP-sugar epimerase</fullName>
    </submittedName>
</protein>
<reference evidence="5 6" key="1">
    <citation type="submission" date="2018-10" db="EMBL/GenBank/DDBJ databases">
        <title>Sequencing the genomes of 1000 actinobacteria strains.</title>
        <authorList>
            <person name="Klenk H.-P."/>
        </authorList>
    </citation>
    <scope>NUCLEOTIDE SEQUENCE [LARGE SCALE GENOMIC DNA]</scope>
    <source>
        <strain evidence="5 6">DSM 44267</strain>
    </source>
</reference>
<proteinExistence type="inferred from homology"/>
<feature type="transmembrane region" description="Helical" evidence="3">
    <location>
        <begin position="7"/>
        <end position="22"/>
    </location>
</feature>
<feature type="transmembrane region" description="Helical" evidence="3">
    <location>
        <begin position="99"/>
        <end position="116"/>
    </location>
</feature>
<accession>A0A495Y271</accession>
<evidence type="ECO:0000256" key="3">
    <source>
        <dbReference type="SAM" id="Phobius"/>
    </source>
</evidence>
<comment type="similarity">
    <text evidence="1">Belongs to the polysaccharide synthase family.</text>
</comment>
<dbReference type="Pfam" id="PF02719">
    <property type="entry name" value="Polysacc_synt_2"/>
    <property type="match status" value="1"/>
</dbReference>
<evidence type="ECO:0000313" key="6">
    <source>
        <dbReference type="Proteomes" id="UP000278440"/>
    </source>
</evidence>
<dbReference type="PANTHER" id="PTHR43318:SF1">
    <property type="entry name" value="POLYSACCHARIDE BIOSYNTHESIS PROTEIN EPSC-RELATED"/>
    <property type="match status" value="1"/>
</dbReference>
<dbReference type="CDD" id="cd05237">
    <property type="entry name" value="UDP_invert_4-6DH_SDR_e"/>
    <property type="match status" value="1"/>
</dbReference>
<dbReference type="EMBL" id="RBXT01000001">
    <property type="protein sequence ID" value="RKT79779.1"/>
    <property type="molecule type" value="Genomic_DNA"/>
</dbReference>
<dbReference type="InterPro" id="IPR003869">
    <property type="entry name" value="Polysac_CapD-like"/>
</dbReference>
<feature type="transmembrane region" description="Helical" evidence="3">
    <location>
        <begin position="34"/>
        <end position="55"/>
    </location>
</feature>
<dbReference type="Proteomes" id="UP000278440">
    <property type="component" value="Unassembled WGS sequence"/>
</dbReference>
<organism evidence="5 6">
    <name type="scientific">Terracoccus luteus</name>
    <dbReference type="NCBI Taxonomy" id="53356"/>
    <lineage>
        <taxon>Bacteria</taxon>
        <taxon>Bacillati</taxon>
        <taxon>Actinomycetota</taxon>
        <taxon>Actinomycetes</taxon>
        <taxon>Micrococcales</taxon>
        <taxon>Intrasporangiaceae</taxon>
        <taxon>Terracoccus</taxon>
    </lineage>
</organism>
<evidence type="ECO:0000256" key="1">
    <source>
        <dbReference type="ARBA" id="ARBA00007430"/>
    </source>
</evidence>
<keyword evidence="6" id="KW-1185">Reference proteome</keyword>
<gene>
    <name evidence="5" type="ORF">DFJ68_3257</name>
</gene>
<comment type="caution">
    <text evidence="5">The sequence shown here is derived from an EMBL/GenBank/DDBJ whole genome shotgun (WGS) entry which is preliminary data.</text>
</comment>